<protein>
    <recommendedName>
        <fullName evidence="2">NAD(P)-binding domain-containing protein</fullName>
    </recommendedName>
</protein>
<dbReference type="PRINTS" id="PR01713">
    <property type="entry name" value="NUCEPIMERASE"/>
</dbReference>
<dbReference type="SUPFAM" id="SSF51735">
    <property type="entry name" value="NAD(P)-binding Rossmann-fold domains"/>
    <property type="match status" value="1"/>
</dbReference>
<evidence type="ECO:0000313" key="3">
    <source>
        <dbReference type="EMBL" id="PJA01531.1"/>
    </source>
</evidence>
<dbReference type="Proteomes" id="UP000229364">
    <property type="component" value="Unassembled WGS sequence"/>
</dbReference>
<feature type="domain" description="NAD(P)-binding" evidence="2">
    <location>
        <begin position="10"/>
        <end position="307"/>
    </location>
</feature>
<keyword evidence="1" id="KW-0520">NAD</keyword>
<comment type="caution">
    <text evidence="3">The sequence shown here is derived from an EMBL/GenBank/DDBJ whole genome shotgun (WGS) entry which is preliminary data.</text>
</comment>
<name>A0A2M7VI59_9BACT</name>
<reference evidence="4" key="1">
    <citation type="submission" date="2017-09" db="EMBL/GenBank/DDBJ databases">
        <title>Depth-based differentiation of microbial function through sediment-hosted aquifers and enrichment of novel symbionts in the deep terrestrial subsurface.</title>
        <authorList>
            <person name="Probst A.J."/>
            <person name="Ladd B."/>
            <person name="Jarett J.K."/>
            <person name="Geller-Mcgrath D.E."/>
            <person name="Sieber C.M.K."/>
            <person name="Emerson J.B."/>
            <person name="Anantharaman K."/>
            <person name="Thomas B.C."/>
            <person name="Malmstrom R."/>
            <person name="Stieglmeier M."/>
            <person name="Klingl A."/>
            <person name="Woyke T."/>
            <person name="Ryan C.M."/>
            <person name="Banfield J.F."/>
        </authorList>
    </citation>
    <scope>NUCLEOTIDE SEQUENCE [LARGE SCALE GENOMIC DNA]</scope>
</reference>
<evidence type="ECO:0000259" key="2">
    <source>
        <dbReference type="Pfam" id="PF16363"/>
    </source>
</evidence>
<organism evidence="3 4">
    <name type="scientific">bacterium (Candidatus Gribaldobacteria) CG_4_10_14_0_2_um_filter_41_16</name>
    <dbReference type="NCBI Taxonomy" id="2014265"/>
    <lineage>
        <taxon>Bacteria</taxon>
        <taxon>Candidatus Gribaldobacteria</taxon>
    </lineage>
</organism>
<dbReference type="PANTHER" id="PTHR43574">
    <property type="entry name" value="EPIMERASE-RELATED"/>
    <property type="match status" value="1"/>
</dbReference>
<dbReference type="Gene3D" id="3.40.50.720">
    <property type="entry name" value="NAD(P)-binding Rossmann-like Domain"/>
    <property type="match status" value="1"/>
</dbReference>
<dbReference type="InterPro" id="IPR036291">
    <property type="entry name" value="NAD(P)-bd_dom_sf"/>
</dbReference>
<dbReference type="EMBL" id="PFPR01000055">
    <property type="protein sequence ID" value="PJA01531.1"/>
    <property type="molecule type" value="Genomic_DNA"/>
</dbReference>
<sequence length="318" mass="36089">MENINKKTILITGGAGFIGSQLAKKLTEGGYGIVIADRLKEGNSLKKTRLEKFLNPEKYKFYNLELNNSADLKKIFTENQFDVICHLAAKTNLEPDSEVYNKMNILGTIGVFEMAKEFKVPKVVFASSSMVYGDNIKLPFSESHATDHPLSIYAATKKFDEVLAYTYHYLCKIKMVGLRFFTTYGPWGRPETSISRFTDMIAKGETIEIHNFGKIKRDFSYVDDIVCGITAALEKDLSYELINLGSGQSVELTKIINLIEKNLGLKAKKKFVKMQSGDLKATWADITKAKELLGYHPATTIEQGIKKFVEWYREYNRY</sequence>
<proteinExistence type="predicted"/>
<dbReference type="InterPro" id="IPR016040">
    <property type="entry name" value="NAD(P)-bd_dom"/>
</dbReference>
<evidence type="ECO:0000256" key="1">
    <source>
        <dbReference type="ARBA" id="ARBA00023027"/>
    </source>
</evidence>
<accession>A0A2M7VI59</accession>
<dbReference type="AlphaFoldDB" id="A0A2M7VI59"/>
<dbReference type="Pfam" id="PF16363">
    <property type="entry name" value="GDP_Man_Dehyd"/>
    <property type="match status" value="1"/>
</dbReference>
<evidence type="ECO:0000313" key="4">
    <source>
        <dbReference type="Proteomes" id="UP000229364"/>
    </source>
</evidence>
<gene>
    <name evidence="3" type="ORF">COX74_02290</name>
</gene>
<dbReference type="Gene3D" id="3.90.25.10">
    <property type="entry name" value="UDP-galactose 4-epimerase, domain 1"/>
    <property type="match status" value="1"/>
</dbReference>